<feature type="transmembrane region" description="Helical" evidence="5">
    <location>
        <begin position="136"/>
        <end position="158"/>
    </location>
</feature>
<sequence length="331" mass="37482">MSTLSDAEICFLNVSTGMTDTEKRTTVGICILFFSLLSFLLNIIVIFAIFKSWKLFKGQPFTQFVISMIVAGTIYSSVNFFVSIPCTLTYCSYLESDPLMIIFATPNTLSFLAYLLANFGFSIYRLSIVFGSCFKNATTFIHLITLYLPWLVSFLATIDTTYRGCIKRFNRFSIGYTYNCSNCKVWFGISFIDVNFYAGQILPIIMCLMYFAMIVNVYFKRMSTGYMAKSVKSDLRMALQYLIVCLAQYLSSFLFYIVPKYGNGSLLAVIAMNTIGVIDVGINPLILLLFNGKMREATIVLFSFIPSIEAKRSKMTVTVVPTSYKRPVIHH</sequence>
<keyword evidence="3 5" id="KW-1133">Transmembrane helix</keyword>
<dbReference type="GO" id="GO:0016020">
    <property type="term" value="C:membrane"/>
    <property type="evidence" value="ECO:0007669"/>
    <property type="project" value="UniProtKB-SubCell"/>
</dbReference>
<comment type="caution">
    <text evidence="7">The sequence shown here is derived from an EMBL/GenBank/DDBJ whole genome shotgun (WGS) entry which is preliminary data.</text>
</comment>
<evidence type="ECO:0000256" key="5">
    <source>
        <dbReference type="SAM" id="Phobius"/>
    </source>
</evidence>
<keyword evidence="2 5" id="KW-0812">Transmembrane</keyword>
<proteinExistence type="predicted"/>
<feature type="transmembrane region" description="Helical" evidence="5">
    <location>
        <begin position="101"/>
        <end position="124"/>
    </location>
</feature>
<evidence type="ECO:0000256" key="1">
    <source>
        <dbReference type="ARBA" id="ARBA00004370"/>
    </source>
</evidence>
<organism evidence="7 8">
    <name type="scientific">Caenorhabditis angaria</name>
    <dbReference type="NCBI Taxonomy" id="860376"/>
    <lineage>
        <taxon>Eukaryota</taxon>
        <taxon>Metazoa</taxon>
        <taxon>Ecdysozoa</taxon>
        <taxon>Nematoda</taxon>
        <taxon>Chromadorea</taxon>
        <taxon>Rhabditida</taxon>
        <taxon>Rhabditina</taxon>
        <taxon>Rhabditomorpha</taxon>
        <taxon>Rhabditoidea</taxon>
        <taxon>Rhabditidae</taxon>
        <taxon>Peloderinae</taxon>
        <taxon>Caenorhabditis</taxon>
    </lineage>
</organism>
<dbReference type="PROSITE" id="PS50262">
    <property type="entry name" value="G_PROTEIN_RECEP_F1_2"/>
    <property type="match status" value="1"/>
</dbReference>
<comment type="subcellular location">
    <subcellularLocation>
        <location evidence="1">Membrane</location>
    </subcellularLocation>
</comment>
<feature type="transmembrane region" description="Helical" evidence="5">
    <location>
        <begin position="264"/>
        <end position="290"/>
    </location>
</feature>
<name>A0A9P1IZ07_9PELO</name>
<dbReference type="Gene3D" id="1.20.1070.10">
    <property type="entry name" value="Rhodopsin 7-helix transmembrane proteins"/>
    <property type="match status" value="1"/>
</dbReference>
<dbReference type="InterPro" id="IPR017452">
    <property type="entry name" value="GPCR_Rhodpsn_7TM"/>
</dbReference>
<evidence type="ECO:0000313" key="7">
    <source>
        <dbReference type="EMBL" id="CAI5452759.1"/>
    </source>
</evidence>
<dbReference type="PANTHER" id="PTHR22718">
    <property type="entry name" value="SERPENTINE RECEPTOR, CLASS X"/>
    <property type="match status" value="1"/>
</dbReference>
<accession>A0A9P1IZ07</accession>
<evidence type="ECO:0000259" key="6">
    <source>
        <dbReference type="PROSITE" id="PS50262"/>
    </source>
</evidence>
<reference evidence="7" key="1">
    <citation type="submission" date="2022-11" db="EMBL/GenBank/DDBJ databases">
        <authorList>
            <person name="Kikuchi T."/>
        </authorList>
    </citation>
    <scope>NUCLEOTIDE SEQUENCE</scope>
    <source>
        <strain evidence="7">PS1010</strain>
    </source>
</reference>
<evidence type="ECO:0000313" key="8">
    <source>
        <dbReference type="Proteomes" id="UP001152747"/>
    </source>
</evidence>
<feature type="domain" description="G-protein coupled receptors family 1 profile" evidence="6">
    <location>
        <begin position="41"/>
        <end position="287"/>
    </location>
</feature>
<dbReference type="SUPFAM" id="SSF81321">
    <property type="entry name" value="Family A G protein-coupled receptor-like"/>
    <property type="match status" value="1"/>
</dbReference>
<keyword evidence="4 5" id="KW-0472">Membrane</keyword>
<evidence type="ECO:0000256" key="3">
    <source>
        <dbReference type="ARBA" id="ARBA00022989"/>
    </source>
</evidence>
<dbReference type="EMBL" id="CANHGI010000005">
    <property type="protein sequence ID" value="CAI5452759.1"/>
    <property type="molecule type" value="Genomic_DNA"/>
</dbReference>
<evidence type="ECO:0000256" key="2">
    <source>
        <dbReference type="ARBA" id="ARBA00022692"/>
    </source>
</evidence>
<evidence type="ECO:0000256" key="4">
    <source>
        <dbReference type="ARBA" id="ARBA00023136"/>
    </source>
</evidence>
<feature type="transmembrane region" description="Helical" evidence="5">
    <location>
        <begin position="26"/>
        <end position="49"/>
    </location>
</feature>
<feature type="transmembrane region" description="Helical" evidence="5">
    <location>
        <begin position="61"/>
        <end position="81"/>
    </location>
</feature>
<gene>
    <name evidence="7" type="ORF">CAMP_LOCUS15396</name>
</gene>
<dbReference type="PANTHER" id="PTHR22718:SF11">
    <property type="entry name" value="7TM GPCR SERPENTINE RECEPTOR CLASS X (SRX) DOMAIN-CONTAINING PROTEIN"/>
    <property type="match status" value="1"/>
</dbReference>
<feature type="transmembrane region" description="Helical" evidence="5">
    <location>
        <begin position="196"/>
        <end position="219"/>
    </location>
</feature>
<dbReference type="AlphaFoldDB" id="A0A9P1IZ07"/>
<feature type="transmembrane region" description="Helical" evidence="5">
    <location>
        <begin position="239"/>
        <end position="258"/>
    </location>
</feature>
<dbReference type="OrthoDB" id="5824413at2759"/>
<dbReference type="Proteomes" id="UP001152747">
    <property type="component" value="Unassembled WGS sequence"/>
</dbReference>
<protein>
    <recommendedName>
        <fullName evidence="6">G-protein coupled receptors family 1 profile domain-containing protein</fullName>
    </recommendedName>
</protein>
<keyword evidence="8" id="KW-1185">Reference proteome</keyword>